<dbReference type="EMBL" id="MFTP01000010">
    <property type="protein sequence ID" value="OGI65927.1"/>
    <property type="molecule type" value="Genomic_DNA"/>
</dbReference>
<dbReference type="InterPro" id="IPR023214">
    <property type="entry name" value="HAD_sf"/>
</dbReference>
<dbReference type="Proteomes" id="UP000177370">
    <property type="component" value="Unassembled WGS sequence"/>
</dbReference>
<evidence type="ECO:0000313" key="2">
    <source>
        <dbReference type="Proteomes" id="UP000177370"/>
    </source>
</evidence>
<accession>A0A1F6V890</accession>
<protein>
    <recommendedName>
        <fullName evidence="3">Haloacid dehalogenase</fullName>
    </recommendedName>
</protein>
<proteinExistence type="predicted"/>
<dbReference type="Gene3D" id="3.40.50.1000">
    <property type="entry name" value="HAD superfamily/HAD-like"/>
    <property type="match status" value="1"/>
</dbReference>
<dbReference type="Pfam" id="PF13419">
    <property type="entry name" value="HAD_2"/>
    <property type="match status" value="1"/>
</dbReference>
<reference evidence="1 2" key="1">
    <citation type="journal article" date="2016" name="Nat. Commun.">
        <title>Thousands of microbial genomes shed light on interconnected biogeochemical processes in an aquifer system.</title>
        <authorList>
            <person name="Anantharaman K."/>
            <person name="Brown C.T."/>
            <person name="Hug L.A."/>
            <person name="Sharon I."/>
            <person name="Castelle C.J."/>
            <person name="Probst A.J."/>
            <person name="Thomas B.C."/>
            <person name="Singh A."/>
            <person name="Wilkins M.J."/>
            <person name="Karaoz U."/>
            <person name="Brodie E.L."/>
            <person name="Williams K.H."/>
            <person name="Hubbard S.S."/>
            <person name="Banfield J.F."/>
        </authorList>
    </citation>
    <scope>NUCLEOTIDE SEQUENCE [LARGE SCALE GENOMIC DNA]</scope>
</reference>
<evidence type="ECO:0000313" key="1">
    <source>
        <dbReference type="EMBL" id="OGI65927.1"/>
    </source>
</evidence>
<sequence length="233" mass="27039">MITPFKPTDKILVLDFDHTCYDTDSFLLFEIRLPMLARFNIPVKKWEEAYESSAKIGYSLEVHLQELNKIMNSSPCSLEDIQAFGKSIKFSEYLYSDVFSFLKEAKEKGYKILLLSFGYPDWQEKKVLGVGLSKLVDKVIYVNKHGDKAEMIKKYAGASSKLIFVDNNGHELDKAQRELPQVETYFMKRTPEHAMNAKDDEEIRVRYLESRKMAETKSVYQHKICHSLSDVIL</sequence>
<dbReference type="InterPro" id="IPR041492">
    <property type="entry name" value="HAD_2"/>
</dbReference>
<gene>
    <name evidence="1" type="ORF">A2647_03940</name>
</gene>
<dbReference type="InterPro" id="IPR036412">
    <property type="entry name" value="HAD-like_sf"/>
</dbReference>
<evidence type="ECO:0008006" key="3">
    <source>
        <dbReference type="Google" id="ProtNLM"/>
    </source>
</evidence>
<dbReference type="SUPFAM" id="SSF56784">
    <property type="entry name" value="HAD-like"/>
    <property type="match status" value="1"/>
</dbReference>
<name>A0A1F6V890_9BACT</name>
<comment type="caution">
    <text evidence="1">The sequence shown here is derived from an EMBL/GenBank/DDBJ whole genome shotgun (WGS) entry which is preliminary data.</text>
</comment>
<organism evidence="1 2">
    <name type="scientific">Candidatus Nomurabacteria bacterium RIFCSPHIGHO2_01_FULL_40_24b</name>
    <dbReference type="NCBI Taxonomy" id="1801739"/>
    <lineage>
        <taxon>Bacteria</taxon>
        <taxon>Candidatus Nomuraibacteriota</taxon>
    </lineage>
</organism>
<dbReference type="AlphaFoldDB" id="A0A1F6V890"/>